<dbReference type="VEuPathDB" id="FungiDB:P170DRAFT_481350"/>
<evidence type="ECO:0000313" key="3">
    <source>
        <dbReference type="Proteomes" id="UP000234275"/>
    </source>
</evidence>
<sequence length="57" mass="5997">MLRIPAILFAVLSLAVAARSQDVCIDVCQPVEPVCPSGQRASGMPGCWGCCHTIPLD</sequence>
<dbReference type="OrthoDB" id="4492263at2759"/>
<organism evidence="2 3">
    <name type="scientific">Aspergillus steynii IBT 23096</name>
    <dbReference type="NCBI Taxonomy" id="1392250"/>
    <lineage>
        <taxon>Eukaryota</taxon>
        <taxon>Fungi</taxon>
        <taxon>Dikarya</taxon>
        <taxon>Ascomycota</taxon>
        <taxon>Pezizomycotina</taxon>
        <taxon>Eurotiomycetes</taxon>
        <taxon>Eurotiomycetidae</taxon>
        <taxon>Eurotiales</taxon>
        <taxon>Aspergillaceae</taxon>
        <taxon>Aspergillus</taxon>
        <taxon>Aspergillus subgen. Circumdati</taxon>
    </lineage>
</organism>
<dbReference type="AlphaFoldDB" id="A0A2I2FS04"/>
<dbReference type="GeneID" id="36561559"/>
<gene>
    <name evidence="2" type="ORF">P170DRAFT_481350</name>
</gene>
<keyword evidence="3" id="KW-1185">Reference proteome</keyword>
<feature type="signal peptide" evidence="1">
    <location>
        <begin position="1"/>
        <end position="20"/>
    </location>
</feature>
<evidence type="ECO:0000313" key="2">
    <source>
        <dbReference type="EMBL" id="PLB43403.1"/>
    </source>
</evidence>
<protein>
    <submittedName>
        <fullName evidence="2">Uncharacterized protein</fullName>
    </submittedName>
</protein>
<reference evidence="2 3" key="1">
    <citation type="submission" date="2016-12" db="EMBL/GenBank/DDBJ databases">
        <title>The genomes of Aspergillus section Nigri reveals drivers in fungal speciation.</title>
        <authorList>
            <consortium name="DOE Joint Genome Institute"/>
            <person name="Vesth T.C."/>
            <person name="Nybo J."/>
            <person name="Theobald S."/>
            <person name="Brandl J."/>
            <person name="Frisvad J.C."/>
            <person name="Nielsen K.F."/>
            <person name="Lyhne E.K."/>
            <person name="Kogle M.E."/>
            <person name="Kuo A."/>
            <person name="Riley R."/>
            <person name="Clum A."/>
            <person name="Nolan M."/>
            <person name="Lipzen A."/>
            <person name="Salamov A."/>
            <person name="Henrissat B."/>
            <person name="Wiebenga A."/>
            <person name="De Vries R.P."/>
            <person name="Grigoriev I.V."/>
            <person name="Mortensen U.H."/>
            <person name="Andersen M.R."/>
            <person name="Baker S.E."/>
        </authorList>
    </citation>
    <scope>NUCLEOTIDE SEQUENCE [LARGE SCALE GENOMIC DNA]</scope>
    <source>
        <strain evidence="2 3">IBT 23096</strain>
    </source>
</reference>
<comment type="caution">
    <text evidence="2">The sequence shown here is derived from an EMBL/GenBank/DDBJ whole genome shotgun (WGS) entry which is preliminary data.</text>
</comment>
<dbReference type="EMBL" id="MSFO01000011">
    <property type="protein sequence ID" value="PLB43403.1"/>
    <property type="molecule type" value="Genomic_DNA"/>
</dbReference>
<accession>A0A2I2FS04</accession>
<dbReference type="RefSeq" id="XP_024698705.1">
    <property type="nucleotide sequence ID" value="XM_024853861.1"/>
</dbReference>
<dbReference type="Proteomes" id="UP000234275">
    <property type="component" value="Unassembled WGS sequence"/>
</dbReference>
<feature type="chain" id="PRO_5014162880" evidence="1">
    <location>
        <begin position="21"/>
        <end position="57"/>
    </location>
</feature>
<keyword evidence="1" id="KW-0732">Signal</keyword>
<proteinExistence type="predicted"/>
<evidence type="ECO:0000256" key="1">
    <source>
        <dbReference type="SAM" id="SignalP"/>
    </source>
</evidence>
<name>A0A2I2FS04_9EURO</name>